<proteinExistence type="predicted"/>
<dbReference type="Proteomes" id="UP000027987">
    <property type="component" value="Chromosome"/>
</dbReference>
<evidence type="ECO:0000259" key="3">
    <source>
        <dbReference type="PROSITE" id="PS50914"/>
    </source>
</evidence>
<dbReference type="AlphaFoldDB" id="A0A075JYN8"/>
<dbReference type="EMBL" id="CP008884">
    <property type="protein sequence ID" value="AIF47191.1"/>
    <property type="molecule type" value="Genomic_DNA"/>
</dbReference>
<dbReference type="PANTHER" id="PTHR34606:SF15">
    <property type="entry name" value="BON DOMAIN-CONTAINING PROTEIN"/>
    <property type="match status" value="1"/>
</dbReference>
<dbReference type="HOGENOM" id="CLU_098552_0_0_6"/>
<sequence length="140" mass="14456">MRTNKPFRKTLIAAGLMTAFSLAPFAPVAAQNAVAQPQAQDAATPPPTQDASAQDKPSTDRTVPGKADDAWITTKVKTELATSRSIKSGDMAVSTKDGVVSLTGTASSVAEKIKIAQITREVKGVKSVDTSGLAVSDTAK</sequence>
<feature type="domain" description="BON" evidence="3">
    <location>
        <begin position="68"/>
        <end position="137"/>
    </location>
</feature>
<protein>
    <recommendedName>
        <fullName evidence="3">BON domain-containing protein</fullName>
    </recommendedName>
</protein>
<dbReference type="PATRIC" id="fig|1217721.7.peg.1627"/>
<dbReference type="STRING" id="1217721.HY57_07835"/>
<feature type="region of interest" description="Disordered" evidence="1">
    <location>
        <begin position="31"/>
        <end position="69"/>
    </location>
</feature>
<evidence type="ECO:0000256" key="1">
    <source>
        <dbReference type="SAM" id="MobiDB-lite"/>
    </source>
</evidence>
<gene>
    <name evidence="4" type="ORF">HY57_07835</name>
</gene>
<feature type="signal peptide" evidence="2">
    <location>
        <begin position="1"/>
        <end position="25"/>
    </location>
</feature>
<keyword evidence="2" id="KW-0732">Signal</keyword>
<reference evidence="4 5" key="1">
    <citation type="submission" date="2014-07" db="EMBL/GenBank/DDBJ databases">
        <title>Complete Genome Sequence of Dyella japonica Strain A8 Isolated from Malaysian Tropical Soil.</title>
        <authorList>
            <person name="Hui R.K.H."/>
            <person name="Chen J.-W."/>
            <person name="Chan K.-G."/>
            <person name="Leung F.C.C."/>
        </authorList>
    </citation>
    <scope>NUCLEOTIDE SEQUENCE [LARGE SCALE GENOMIC DNA]</scope>
    <source>
        <strain evidence="4 5">A8</strain>
    </source>
</reference>
<dbReference type="InterPro" id="IPR007055">
    <property type="entry name" value="BON_dom"/>
</dbReference>
<dbReference type="PANTHER" id="PTHR34606">
    <property type="entry name" value="BON DOMAIN-CONTAINING PROTEIN"/>
    <property type="match status" value="1"/>
</dbReference>
<evidence type="ECO:0000313" key="5">
    <source>
        <dbReference type="Proteomes" id="UP000027987"/>
    </source>
</evidence>
<dbReference type="InterPro" id="IPR051686">
    <property type="entry name" value="Lipoprotein_DolP"/>
</dbReference>
<dbReference type="OrthoDB" id="8910395at2"/>
<feature type="chain" id="PRO_5001707456" description="BON domain-containing protein" evidence="2">
    <location>
        <begin position="26"/>
        <end position="140"/>
    </location>
</feature>
<organism evidence="4 5">
    <name type="scientific">Dyella japonica A8</name>
    <dbReference type="NCBI Taxonomy" id="1217721"/>
    <lineage>
        <taxon>Bacteria</taxon>
        <taxon>Pseudomonadati</taxon>
        <taxon>Pseudomonadota</taxon>
        <taxon>Gammaproteobacteria</taxon>
        <taxon>Lysobacterales</taxon>
        <taxon>Rhodanobacteraceae</taxon>
        <taxon>Dyella</taxon>
    </lineage>
</organism>
<accession>A0A075JYN8</accession>
<name>A0A075JYN8_9GAMM</name>
<keyword evidence="5" id="KW-1185">Reference proteome</keyword>
<dbReference type="Pfam" id="PF04972">
    <property type="entry name" value="BON"/>
    <property type="match status" value="1"/>
</dbReference>
<evidence type="ECO:0000256" key="2">
    <source>
        <dbReference type="SAM" id="SignalP"/>
    </source>
</evidence>
<dbReference type="Gene3D" id="3.30.1340.30">
    <property type="match status" value="1"/>
</dbReference>
<dbReference type="KEGG" id="dja:HY57_07835"/>
<evidence type="ECO:0000313" key="4">
    <source>
        <dbReference type="EMBL" id="AIF47191.1"/>
    </source>
</evidence>
<dbReference type="PROSITE" id="PS50914">
    <property type="entry name" value="BON"/>
    <property type="match status" value="1"/>
</dbReference>
<feature type="compositionally biased region" description="Low complexity" evidence="1">
    <location>
        <begin position="31"/>
        <end position="54"/>
    </location>
</feature>